<organism evidence="2 3">
    <name type="scientific">Halodesulfovibrio spirochaetisodalis</name>
    <dbReference type="NCBI Taxonomy" id="1560234"/>
    <lineage>
        <taxon>Bacteria</taxon>
        <taxon>Pseudomonadati</taxon>
        <taxon>Thermodesulfobacteriota</taxon>
        <taxon>Desulfovibrionia</taxon>
        <taxon>Desulfovibrionales</taxon>
        <taxon>Desulfovibrionaceae</taxon>
        <taxon>Halodesulfovibrio</taxon>
    </lineage>
</organism>
<proteinExistence type="predicted"/>
<evidence type="ECO:0000313" key="3">
    <source>
        <dbReference type="Proteomes" id="UP000091979"/>
    </source>
</evidence>
<name>A0A1B7X970_9BACT</name>
<feature type="region of interest" description="Disordered" evidence="1">
    <location>
        <begin position="64"/>
        <end position="90"/>
    </location>
</feature>
<sequence>MDIESLIQEVDSLEEELFSLNTQHEQLSEIIGECKFNSLEEALAAAPAELKEAMEKSMREIERASEEAQQEVVSTASVKAPMSRRGMMRI</sequence>
<gene>
    <name evidence="2" type="ORF">SP90_15075</name>
</gene>
<dbReference type="EMBL" id="JXMS01000034">
    <property type="protein sequence ID" value="OBQ45939.1"/>
    <property type="molecule type" value="Genomic_DNA"/>
</dbReference>
<dbReference type="PATRIC" id="fig|1560234.3.peg.2298"/>
<accession>A0A1B7X970</accession>
<protein>
    <submittedName>
        <fullName evidence="2">Uncharacterized protein</fullName>
    </submittedName>
</protein>
<evidence type="ECO:0000313" key="2">
    <source>
        <dbReference type="EMBL" id="OBQ45939.1"/>
    </source>
</evidence>
<dbReference type="RefSeq" id="WP_066858173.1">
    <property type="nucleotide sequence ID" value="NZ_JXMS01000034.1"/>
</dbReference>
<dbReference type="AlphaFoldDB" id="A0A1B7X970"/>
<keyword evidence="3" id="KW-1185">Reference proteome</keyword>
<reference evidence="2 3" key="1">
    <citation type="submission" date="2015-01" db="EMBL/GenBank/DDBJ databases">
        <title>Desulfovibrio sp. JC271 draft genome sequence.</title>
        <authorList>
            <person name="Shivani Y."/>
            <person name="Subhash Y."/>
            <person name="Sasikala C."/>
            <person name="Ramana C.V."/>
        </authorList>
    </citation>
    <scope>NUCLEOTIDE SEQUENCE [LARGE SCALE GENOMIC DNA]</scope>
    <source>
        <strain evidence="2 3">JC271</strain>
    </source>
</reference>
<dbReference type="OrthoDB" id="9937132at2"/>
<comment type="caution">
    <text evidence="2">The sequence shown here is derived from an EMBL/GenBank/DDBJ whole genome shotgun (WGS) entry which is preliminary data.</text>
</comment>
<dbReference type="Proteomes" id="UP000091979">
    <property type="component" value="Unassembled WGS sequence"/>
</dbReference>
<evidence type="ECO:0000256" key="1">
    <source>
        <dbReference type="SAM" id="MobiDB-lite"/>
    </source>
</evidence>